<dbReference type="GeneID" id="54568069"/>
<dbReference type="Pfam" id="PF12520">
    <property type="entry name" value="DUF3723"/>
    <property type="match status" value="1"/>
</dbReference>
<evidence type="ECO:0000256" key="1">
    <source>
        <dbReference type="SAM" id="MobiDB-lite"/>
    </source>
</evidence>
<gene>
    <name evidence="2" type="ORF">M409DRAFT_61556</name>
</gene>
<dbReference type="Proteomes" id="UP000799537">
    <property type="component" value="Unassembled WGS sequence"/>
</dbReference>
<dbReference type="InterPro" id="IPR022198">
    <property type="entry name" value="DUF3723"/>
</dbReference>
<proteinExistence type="predicted"/>
<feature type="compositionally biased region" description="Basic and acidic residues" evidence="1">
    <location>
        <begin position="302"/>
        <end position="313"/>
    </location>
</feature>
<evidence type="ECO:0000313" key="2">
    <source>
        <dbReference type="EMBL" id="KAF2158544.1"/>
    </source>
</evidence>
<evidence type="ECO:0000313" key="3">
    <source>
        <dbReference type="Proteomes" id="UP000799537"/>
    </source>
</evidence>
<organism evidence="2 3">
    <name type="scientific">Zasmidium cellare ATCC 36951</name>
    <dbReference type="NCBI Taxonomy" id="1080233"/>
    <lineage>
        <taxon>Eukaryota</taxon>
        <taxon>Fungi</taxon>
        <taxon>Dikarya</taxon>
        <taxon>Ascomycota</taxon>
        <taxon>Pezizomycotina</taxon>
        <taxon>Dothideomycetes</taxon>
        <taxon>Dothideomycetidae</taxon>
        <taxon>Mycosphaerellales</taxon>
        <taxon>Mycosphaerellaceae</taxon>
        <taxon>Zasmidium</taxon>
    </lineage>
</organism>
<dbReference type="RefSeq" id="XP_033659433.1">
    <property type="nucleotide sequence ID" value="XM_033814797.1"/>
</dbReference>
<reference evidence="2" key="1">
    <citation type="journal article" date="2020" name="Stud. Mycol.">
        <title>101 Dothideomycetes genomes: a test case for predicting lifestyles and emergence of pathogens.</title>
        <authorList>
            <person name="Haridas S."/>
            <person name="Albert R."/>
            <person name="Binder M."/>
            <person name="Bloem J."/>
            <person name="Labutti K."/>
            <person name="Salamov A."/>
            <person name="Andreopoulos B."/>
            <person name="Baker S."/>
            <person name="Barry K."/>
            <person name="Bills G."/>
            <person name="Bluhm B."/>
            <person name="Cannon C."/>
            <person name="Castanera R."/>
            <person name="Culley D."/>
            <person name="Daum C."/>
            <person name="Ezra D."/>
            <person name="Gonzalez J."/>
            <person name="Henrissat B."/>
            <person name="Kuo A."/>
            <person name="Liang C."/>
            <person name="Lipzen A."/>
            <person name="Lutzoni F."/>
            <person name="Magnuson J."/>
            <person name="Mondo S."/>
            <person name="Nolan M."/>
            <person name="Ohm R."/>
            <person name="Pangilinan J."/>
            <person name="Park H.-J."/>
            <person name="Ramirez L."/>
            <person name="Alfaro M."/>
            <person name="Sun H."/>
            <person name="Tritt A."/>
            <person name="Yoshinaga Y."/>
            <person name="Zwiers L.-H."/>
            <person name="Turgeon B."/>
            <person name="Goodwin S."/>
            <person name="Spatafora J."/>
            <person name="Crous P."/>
            <person name="Grigoriev I."/>
        </authorList>
    </citation>
    <scope>NUCLEOTIDE SEQUENCE</scope>
    <source>
        <strain evidence="2">ATCC 36951</strain>
    </source>
</reference>
<keyword evidence="3" id="KW-1185">Reference proteome</keyword>
<dbReference type="AlphaFoldDB" id="A0A6A6BUS5"/>
<protein>
    <submittedName>
        <fullName evidence="2">Uncharacterized protein</fullName>
    </submittedName>
</protein>
<feature type="region of interest" description="Disordered" evidence="1">
    <location>
        <begin position="294"/>
        <end position="313"/>
    </location>
</feature>
<dbReference type="EMBL" id="ML993657">
    <property type="protein sequence ID" value="KAF2158544.1"/>
    <property type="molecule type" value="Genomic_DNA"/>
</dbReference>
<feature type="region of interest" description="Disordered" evidence="1">
    <location>
        <begin position="161"/>
        <end position="188"/>
    </location>
</feature>
<name>A0A6A6BUS5_ZASCE</name>
<accession>A0A6A6BUS5</accession>
<sequence length="313" mass="35951">MRVFDFVDKETVDALQGLCPLWSAKDAKKTEDMMEEDTILGRLSEQSERAVVVDHLLRQPRILSFRTFRTDCHLLEICARNLMKALFLTKTRTFCLKDALEEIYVGDCFERSYLDMWLSAIRCLPRPHCLNAVWKDFLLYLRLQAHAFGFRRRAVGQSPAEYSSTELNEKGQATELSTDRNAASKDERRPLTSVETFYQNQKFFTTGSLARSMHCDRANIVRKKFATPLAVLYDLVDCFGLVPGVVSRWNTETPRQHIAPEHVTEPTQIHPQPKLDGVREALAPSFCYIRSSYTPSSPSREMAYHDTDAFHDG</sequence>